<keyword evidence="2" id="KW-1185">Reference proteome</keyword>
<name>A0A3Q9FPS8_9BACT</name>
<accession>A0A3Q9FPS8</accession>
<reference evidence="1 2" key="1">
    <citation type="submission" date="2018-12" db="EMBL/GenBank/DDBJ databases">
        <title>Flammeovirga pectinis sp. nov., isolated from the gut of the Korean scallop, Patinopecten yessoensis.</title>
        <authorList>
            <person name="Bae J.-W."/>
            <person name="Jeong Y.-S."/>
            <person name="Kang W."/>
        </authorList>
    </citation>
    <scope>NUCLEOTIDE SEQUENCE [LARGE SCALE GENOMIC DNA]</scope>
    <source>
        <strain evidence="1 2">L12M1</strain>
    </source>
</reference>
<evidence type="ECO:0000313" key="1">
    <source>
        <dbReference type="EMBL" id="AZQ62033.1"/>
    </source>
</evidence>
<gene>
    <name evidence="1" type="ORF">EI427_07205</name>
</gene>
<dbReference type="OrthoDB" id="981993at2"/>
<sequence length="74" mass="8466">MIRDTEKIDSFIAREAKGVKEMLKSGAIHPSLVTLDIFIDNLIDDFQIDKSQIDYTKEKSREVLKSLNIEIQGL</sequence>
<dbReference type="RefSeq" id="WP_126613147.1">
    <property type="nucleotide sequence ID" value="NZ_CP034562.1"/>
</dbReference>
<evidence type="ECO:0000313" key="2">
    <source>
        <dbReference type="Proteomes" id="UP000267268"/>
    </source>
</evidence>
<dbReference type="KEGG" id="fll:EI427_07205"/>
<protein>
    <submittedName>
        <fullName evidence="1">Uncharacterized protein</fullName>
    </submittedName>
</protein>
<proteinExistence type="predicted"/>
<dbReference type="EMBL" id="CP034562">
    <property type="protein sequence ID" value="AZQ62033.1"/>
    <property type="molecule type" value="Genomic_DNA"/>
</dbReference>
<organism evidence="1 2">
    <name type="scientific">Flammeovirga pectinis</name>
    <dbReference type="NCBI Taxonomy" id="2494373"/>
    <lineage>
        <taxon>Bacteria</taxon>
        <taxon>Pseudomonadati</taxon>
        <taxon>Bacteroidota</taxon>
        <taxon>Cytophagia</taxon>
        <taxon>Cytophagales</taxon>
        <taxon>Flammeovirgaceae</taxon>
        <taxon>Flammeovirga</taxon>
    </lineage>
</organism>
<dbReference type="Proteomes" id="UP000267268">
    <property type="component" value="Chromosome 1"/>
</dbReference>
<dbReference type="AlphaFoldDB" id="A0A3Q9FPS8"/>